<dbReference type="InterPro" id="IPR005467">
    <property type="entry name" value="His_kinase_dom"/>
</dbReference>
<dbReference type="EC" id="2.7.13.3" evidence="2"/>
<dbReference type="Gene3D" id="3.30.450.20">
    <property type="entry name" value="PAS domain"/>
    <property type="match status" value="1"/>
</dbReference>
<organism evidence="11 12">
    <name type="scientific">Pedobacter steynii</name>
    <dbReference type="NCBI Taxonomy" id="430522"/>
    <lineage>
        <taxon>Bacteria</taxon>
        <taxon>Pseudomonadati</taxon>
        <taxon>Bacteroidota</taxon>
        <taxon>Sphingobacteriia</taxon>
        <taxon>Sphingobacteriales</taxon>
        <taxon>Sphingobacteriaceae</taxon>
        <taxon>Pedobacter</taxon>
    </lineage>
</organism>
<keyword evidence="7" id="KW-0067">ATP-binding</keyword>
<reference evidence="11 12" key="1">
    <citation type="submission" date="2016-08" db="EMBL/GenBank/DDBJ databases">
        <authorList>
            <person name="Seilhamer J.J."/>
        </authorList>
    </citation>
    <scope>NUCLEOTIDE SEQUENCE [LARGE SCALE GENOMIC DNA]</scope>
    <source>
        <strain evidence="11 12">DX4</strain>
    </source>
</reference>
<sequence>MDFTFNAYSLFLLISGSIMLFLSWYAYKKKHGALKIFGLMMLSNSIWSLAYGFELASASLDQAKFFIDIEYVGITTLPLCWFLFCLKLAGREKWYKRPLNFSLLASVTVVITLLVWTNSYHHLHYKSYFMDTRGEFPMVYIVPGISYQLFTIYFYLLLAIGSYLLITTFRKADPIYKRQNYSVVIAAIIPWLTNIAYILGFRPVGNLDLTPFSFAATIFFISIAIYRFKLFDVLPIAREKVLDLIQDGFLVVDQKNRVIDYNNAFRKYLIDPNNKKIIGTPIETLFPDQFAFFEFMERHQSGKIELHIKSHLGSFDLEADILYLDENKLNNDATIIKLQDLTHFKQEALKSQQQTEELKKLNQLKDRIFSIIAHDLRGPLVNLSEVLKMISNNLITVEEFKTLSPILNKDILYTTDLLENILHWSRSQLKGYGINKEYFDLKSMIINEVNYHLPSAASKNVNIVQNVFPGNIVYADMLMIQIVVRNLLSNAIKFCYEDCEINITAVYSKGKMLLSIADNGMGIKAEALERLFGGENISTRGTMNEKGTGLGLMVCKEFMERNDGEITVESEFGKGTKFNLFIPIEP</sequence>
<evidence type="ECO:0000256" key="2">
    <source>
        <dbReference type="ARBA" id="ARBA00012438"/>
    </source>
</evidence>
<gene>
    <name evidence="11" type="ORF">BFS30_10330</name>
</gene>
<keyword evidence="9" id="KW-0812">Transmembrane</keyword>
<dbReference type="Gene3D" id="1.10.287.130">
    <property type="match status" value="1"/>
</dbReference>
<evidence type="ECO:0000256" key="4">
    <source>
        <dbReference type="ARBA" id="ARBA00022679"/>
    </source>
</evidence>
<dbReference type="PRINTS" id="PR00344">
    <property type="entry name" value="BCTRLSENSOR"/>
</dbReference>
<dbReference type="Proteomes" id="UP000094313">
    <property type="component" value="Chromosome"/>
</dbReference>
<dbReference type="InterPro" id="IPR031621">
    <property type="entry name" value="HisKA_7TM"/>
</dbReference>
<dbReference type="GO" id="GO:0005524">
    <property type="term" value="F:ATP binding"/>
    <property type="evidence" value="ECO:0007669"/>
    <property type="project" value="UniProtKB-KW"/>
</dbReference>
<dbReference type="GO" id="GO:0007234">
    <property type="term" value="P:osmosensory signaling via phosphorelay pathway"/>
    <property type="evidence" value="ECO:0007669"/>
    <property type="project" value="TreeGrafter"/>
</dbReference>
<feature type="transmembrane region" description="Helical" evidence="9">
    <location>
        <begin position="98"/>
        <end position="118"/>
    </location>
</feature>
<feature type="transmembrane region" description="Helical" evidence="9">
    <location>
        <begin position="212"/>
        <end position="230"/>
    </location>
</feature>
<keyword evidence="4" id="KW-0808">Transferase</keyword>
<dbReference type="OrthoDB" id="9810447at2"/>
<dbReference type="EMBL" id="CP017141">
    <property type="protein sequence ID" value="AOM77531.1"/>
    <property type="molecule type" value="Genomic_DNA"/>
</dbReference>
<dbReference type="CDD" id="cd00082">
    <property type="entry name" value="HisKA"/>
    <property type="match status" value="1"/>
</dbReference>
<evidence type="ECO:0000256" key="9">
    <source>
        <dbReference type="SAM" id="Phobius"/>
    </source>
</evidence>
<evidence type="ECO:0000256" key="6">
    <source>
        <dbReference type="ARBA" id="ARBA00022777"/>
    </source>
</evidence>
<evidence type="ECO:0000256" key="7">
    <source>
        <dbReference type="ARBA" id="ARBA00022840"/>
    </source>
</evidence>
<feature type="domain" description="Histidine kinase" evidence="10">
    <location>
        <begin position="371"/>
        <end position="586"/>
    </location>
</feature>
<accession>A0A1D7QFT8</accession>
<dbReference type="Pfam" id="PF02518">
    <property type="entry name" value="HATPase_c"/>
    <property type="match status" value="1"/>
</dbReference>
<dbReference type="InterPro" id="IPR036097">
    <property type="entry name" value="HisK_dim/P_sf"/>
</dbReference>
<evidence type="ECO:0000256" key="5">
    <source>
        <dbReference type="ARBA" id="ARBA00022741"/>
    </source>
</evidence>
<feature type="transmembrane region" description="Helical" evidence="9">
    <location>
        <begin position="138"/>
        <end position="169"/>
    </location>
</feature>
<dbReference type="GO" id="GO:0030295">
    <property type="term" value="F:protein kinase activator activity"/>
    <property type="evidence" value="ECO:0007669"/>
    <property type="project" value="TreeGrafter"/>
</dbReference>
<dbReference type="RefSeq" id="WP_069379221.1">
    <property type="nucleotide sequence ID" value="NZ_CP017141.1"/>
</dbReference>
<dbReference type="KEGG" id="psty:BFS30_10330"/>
<evidence type="ECO:0000256" key="1">
    <source>
        <dbReference type="ARBA" id="ARBA00000085"/>
    </source>
</evidence>
<feature type="transmembrane region" description="Helical" evidence="9">
    <location>
        <begin position="6"/>
        <end position="27"/>
    </location>
</feature>
<dbReference type="InterPro" id="IPR004358">
    <property type="entry name" value="Sig_transdc_His_kin-like_C"/>
</dbReference>
<evidence type="ECO:0000256" key="3">
    <source>
        <dbReference type="ARBA" id="ARBA00022553"/>
    </source>
</evidence>
<feature type="transmembrane region" description="Helical" evidence="9">
    <location>
        <begin position="65"/>
        <end position="86"/>
    </location>
</feature>
<dbReference type="Gene3D" id="3.30.565.10">
    <property type="entry name" value="Histidine kinase-like ATPase, C-terminal domain"/>
    <property type="match status" value="1"/>
</dbReference>
<dbReference type="GO" id="GO:0000156">
    <property type="term" value="F:phosphorelay response regulator activity"/>
    <property type="evidence" value="ECO:0007669"/>
    <property type="project" value="TreeGrafter"/>
</dbReference>
<dbReference type="CDD" id="cd00075">
    <property type="entry name" value="HATPase"/>
    <property type="match status" value="1"/>
</dbReference>
<dbReference type="SUPFAM" id="SSF47384">
    <property type="entry name" value="Homodimeric domain of signal transducing histidine kinase"/>
    <property type="match status" value="1"/>
</dbReference>
<dbReference type="PANTHER" id="PTHR42878:SF7">
    <property type="entry name" value="SENSOR HISTIDINE KINASE GLRK"/>
    <property type="match status" value="1"/>
</dbReference>
<keyword evidence="5" id="KW-0547">Nucleotide-binding</keyword>
<evidence type="ECO:0000256" key="8">
    <source>
        <dbReference type="ARBA" id="ARBA00023012"/>
    </source>
</evidence>
<dbReference type="InterPro" id="IPR003661">
    <property type="entry name" value="HisK_dim/P_dom"/>
</dbReference>
<dbReference type="PROSITE" id="PS50109">
    <property type="entry name" value="HIS_KIN"/>
    <property type="match status" value="1"/>
</dbReference>
<dbReference type="PANTHER" id="PTHR42878">
    <property type="entry name" value="TWO-COMPONENT HISTIDINE KINASE"/>
    <property type="match status" value="1"/>
</dbReference>
<feature type="transmembrane region" description="Helical" evidence="9">
    <location>
        <begin position="34"/>
        <end position="53"/>
    </location>
</feature>
<dbReference type="SUPFAM" id="SSF55874">
    <property type="entry name" value="ATPase domain of HSP90 chaperone/DNA topoisomerase II/histidine kinase"/>
    <property type="match status" value="1"/>
</dbReference>
<dbReference type="InterPro" id="IPR003594">
    <property type="entry name" value="HATPase_dom"/>
</dbReference>
<keyword evidence="3" id="KW-0597">Phosphoprotein</keyword>
<keyword evidence="12" id="KW-1185">Reference proteome</keyword>
<protein>
    <recommendedName>
        <fullName evidence="2">histidine kinase</fullName>
        <ecNumber evidence="2">2.7.13.3</ecNumber>
    </recommendedName>
</protein>
<keyword evidence="9" id="KW-1133">Transmembrane helix</keyword>
<feature type="transmembrane region" description="Helical" evidence="9">
    <location>
        <begin position="181"/>
        <end position="200"/>
    </location>
</feature>
<dbReference type="SMART" id="SM00387">
    <property type="entry name" value="HATPase_c"/>
    <property type="match status" value="1"/>
</dbReference>
<evidence type="ECO:0000313" key="12">
    <source>
        <dbReference type="Proteomes" id="UP000094313"/>
    </source>
</evidence>
<keyword evidence="8" id="KW-0902">Two-component regulatory system</keyword>
<evidence type="ECO:0000259" key="10">
    <source>
        <dbReference type="PROSITE" id="PS50109"/>
    </source>
</evidence>
<keyword evidence="9" id="KW-0472">Membrane</keyword>
<dbReference type="InterPro" id="IPR050351">
    <property type="entry name" value="BphY/WalK/GraS-like"/>
</dbReference>
<name>A0A1D7QFT8_9SPHI</name>
<keyword evidence="6 11" id="KW-0418">Kinase</keyword>
<dbReference type="InterPro" id="IPR036890">
    <property type="entry name" value="HATPase_C_sf"/>
</dbReference>
<dbReference type="Pfam" id="PF16927">
    <property type="entry name" value="HisKA_7TM"/>
    <property type="match status" value="1"/>
</dbReference>
<dbReference type="AlphaFoldDB" id="A0A1D7QFT8"/>
<evidence type="ECO:0000313" key="11">
    <source>
        <dbReference type="EMBL" id="AOM77531.1"/>
    </source>
</evidence>
<dbReference type="GO" id="GO:0000155">
    <property type="term" value="F:phosphorelay sensor kinase activity"/>
    <property type="evidence" value="ECO:0007669"/>
    <property type="project" value="InterPro"/>
</dbReference>
<proteinExistence type="predicted"/>
<comment type="catalytic activity">
    <reaction evidence="1">
        <text>ATP + protein L-histidine = ADP + protein N-phospho-L-histidine.</text>
        <dbReference type="EC" id="2.7.13.3"/>
    </reaction>
</comment>